<feature type="transmembrane region" description="Helical" evidence="1">
    <location>
        <begin position="109"/>
        <end position="129"/>
    </location>
</feature>
<organism evidence="2">
    <name type="scientific">uncultured Aureispira sp</name>
    <dbReference type="NCBI Taxonomy" id="1331704"/>
    <lineage>
        <taxon>Bacteria</taxon>
        <taxon>Pseudomonadati</taxon>
        <taxon>Bacteroidota</taxon>
        <taxon>Saprospiria</taxon>
        <taxon>Saprospirales</taxon>
        <taxon>Saprospiraceae</taxon>
        <taxon>Aureispira</taxon>
        <taxon>environmental samples</taxon>
    </lineage>
</organism>
<name>A0A6S6S7W6_9BACT</name>
<dbReference type="EMBL" id="CACVAQ010000010">
    <property type="protein sequence ID" value="CAA6798763.1"/>
    <property type="molecule type" value="Genomic_DNA"/>
</dbReference>
<proteinExistence type="predicted"/>
<reference evidence="2" key="1">
    <citation type="submission" date="2020-01" db="EMBL/GenBank/DDBJ databases">
        <authorList>
            <person name="Meier V. D."/>
            <person name="Meier V D."/>
        </authorList>
    </citation>
    <scope>NUCLEOTIDE SEQUENCE</scope>
    <source>
        <strain evidence="2">HLG_WM_MAG_10</strain>
    </source>
</reference>
<sequence length="134" mass="15220">MDPNLLDDNNVESEYRTSLLIKIRSAQIPLNILMTVGFVVGIALFFIALVALEAEVLKAFILGIMLIVQMGLAFHWSVSAFNYTRAIKWYDPTTISNRLEHLLDSNSRLWRATALFFLWAFCTLVYTVFGEVIG</sequence>
<evidence type="ECO:0000313" key="2">
    <source>
        <dbReference type="EMBL" id="CAA6798763.1"/>
    </source>
</evidence>
<keyword evidence="1" id="KW-0812">Transmembrane</keyword>
<gene>
    <name evidence="2" type="ORF">HELGO_WM10120</name>
</gene>
<protein>
    <submittedName>
        <fullName evidence="2">Uncharacterized protein</fullName>
    </submittedName>
</protein>
<feature type="transmembrane region" description="Helical" evidence="1">
    <location>
        <begin position="59"/>
        <end position="78"/>
    </location>
</feature>
<accession>A0A6S6S7W6</accession>
<feature type="transmembrane region" description="Helical" evidence="1">
    <location>
        <begin position="28"/>
        <end position="52"/>
    </location>
</feature>
<keyword evidence="1" id="KW-0472">Membrane</keyword>
<keyword evidence="1" id="KW-1133">Transmembrane helix</keyword>
<evidence type="ECO:0000256" key="1">
    <source>
        <dbReference type="SAM" id="Phobius"/>
    </source>
</evidence>
<dbReference type="AlphaFoldDB" id="A0A6S6S7W6"/>